<sequence>MYKIIKKKNCAFEYFHLGEHARKIILFTGFKSSINRWNKYFIENLSKYFEVICFNYPDIGNSKFSEIEKIEDYAKFAVNMLDLNEKDEFYFLGHSMGGYVVRSYLSLANFPMPKAIFLNNTSPGGKKRVLSNSDVYNILNNEDSESEAYIRLMYGKNIALDILNESYLFKEINLISKEIEIKQTELIMNFFKEEHLYSQKITQPTCIIHGRNDQVFPVQNAYNFLSMCNNHTELYLTSGHHAHIAEYSGYIAQIIISFAQNLNNFKLNN</sequence>
<evidence type="ECO:0000313" key="3">
    <source>
        <dbReference type="Proteomes" id="UP000442694"/>
    </source>
</evidence>
<dbReference type="InterPro" id="IPR000073">
    <property type="entry name" value="AB_hydrolase_1"/>
</dbReference>
<keyword evidence="3" id="KW-1185">Reference proteome</keyword>
<dbReference type="PRINTS" id="PR00111">
    <property type="entry name" value="ABHYDROLASE"/>
</dbReference>
<dbReference type="RefSeq" id="WP_152212614.1">
    <property type="nucleotide sequence ID" value="NZ_WFLN01000006.1"/>
</dbReference>
<dbReference type="Gene3D" id="3.40.50.1820">
    <property type="entry name" value="alpha/beta hydrolase"/>
    <property type="match status" value="1"/>
</dbReference>
<gene>
    <name evidence="2" type="ORF">GCL57_06845</name>
</gene>
<proteinExistence type="predicted"/>
<reference evidence="2 3" key="1">
    <citation type="submission" date="2019-10" db="EMBL/GenBank/DDBJ databases">
        <title>New genus of Silvanigrellaceae.</title>
        <authorList>
            <person name="Pitt A."/>
            <person name="Hahn M.W."/>
        </authorList>
    </citation>
    <scope>NUCLEOTIDE SEQUENCE [LARGE SCALE GENOMIC DNA]</scope>
    <source>
        <strain evidence="2 3">33A1-SZDP</strain>
    </source>
</reference>
<feature type="domain" description="AB hydrolase-1" evidence="1">
    <location>
        <begin position="24"/>
        <end position="120"/>
    </location>
</feature>
<evidence type="ECO:0000259" key="1">
    <source>
        <dbReference type="Pfam" id="PF00561"/>
    </source>
</evidence>
<organism evidence="2 3">
    <name type="scientific">Fluviispira multicolorata</name>
    <dbReference type="NCBI Taxonomy" id="2654512"/>
    <lineage>
        <taxon>Bacteria</taxon>
        <taxon>Pseudomonadati</taxon>
        <taxon>Bdellovibrionota</taxon>
        <taxon>Oligoflexia</taxon>
        <taxon>Silvanigrellales</taxon>
        <taxon>Silvanigrellaceae</taxon>
        <taxon>Fluviispira</taxon>
    </lineage>
</organism>
<comment type="caution">
    <text evidence="2">The sequence shown here is derived from an EMBL/GenBank/DDBJ whole genome shotgun (WGS) entry which is preliminary data.</text>
</comment>
<accession>A0A833JCE8</accession>
<protein>
    <submittedName>
        <fullName evidence="2">Alpha/beta fold hydrolase</fullName>
    </submittedName>
</protein>
<evidence type="ECO:0000313" key="2">
    <source>
        <dbReference type="EMBL" id="KAB8030686.1"/>
    </source>
</evidence>
<dbReference type="GO" id="GO:0016787">
    <property type="term" value="F:hydrolase activity"/>
    <property type="evidence" value="ECO:0007669"/>
    <property type="project" value="UniProtKB-KW"/>
</dbReference>
<dbReference type="PANTHER" id="PTHR42886:SF29">
    <property type="entry name" value="PUMMELIG, ISOFORM A"/>
    <property type="match status" value="1"/>
</dbReference>
<keyword evidence="2" id="KW-0378">Hydrolase</keyword>
<dbReference type="Proteomes" id="UP000442694">
    <property type="component" value="Unassembled WGS sequence"/>
</dbReference>
<name>A0A833JCE8_9BACT</name>
<dbReference type="SUPFAM" id="SSF53474">
    <property type="entry name" value="alpha/beta-Hydrolases"/>
    <property type="match status" value="1"/>
</dbReference>
<dbReference type="Pfam" id="PF00561">
    <property type="entry name" value="Abhydrolase_1"/>
    <property type="match status" value="1"/>
</dbReference>
<dbReference type="EMBL" id="WFLN01000006">
    <property type="protein sequence ID" value="KAB8030686.1"/>
    <property type="molecule type" value="Genomic_DNA"/>
</dbReference>
<dbReference type="InterPro" id="IPR029058">
    <property type="entry name" value="AB_hydrolase_fold"/>
</dbReference>
<dbReference type="PANTHER" id="PTHR42886">
    <property type="entry name" value="RE40534P-RELATED"/>
    <property type="match status" value="1"/>
</dbReference>
<dbReference type="AlphaFoldDB" id="A0A833JCE8"/>